<evidence type="ECO:0000256" key="5">
    <source>
        <dbReference type="ARBA" id="ARBA00022723"/>
    </source>
</evidence>
<evidence type="ECO:0000256" key="6">
    <source>
        <dbReference type="ARBA" id="ARBA00022801"/>
    </source>
</evidence>
<dbReference type="PANTHER" id="PTHR11532:SF62">
    <property type="entry name" value="CARBOXYPEPTIDASE D"/>
    <property type="match status" value="1"/>
</dbReference>
<evidence type="ECO:0000256" key="3">
    <source>
        <dbReference type="ARBA" id="ARBA00022645"/>
    </source>
</evidence>
<keyword evidence="6" id="KW-0378">Hydrolase</keyword>
<organism evidence="14 15">
    <name type="scientific">Phaedon cochleariae</name>
    <name type="common">Mustard beetle</name>
    <dbReference type="NCBI Taxonomy" id="80249"/>
    <lineage>
        <taxon>Eukaryota</taxon>
        <taxon>Metazoa</taxon>
        <taxon>Ecdysozoa</taxon>
        <taxon>Arthropoda</taxon>
        <taxon>Hexapoda</taxon>
        <taxon>Insecta</taxon>
        <taxon>Pterygota</taxon>
        <taxon>Neoptera</taxon>
        <taxon>Endopterygota</taxon>
        <taxon>Coleoptera</taxon>
        <taxon>Polyphaga</taxon>
        <taxon>Cucujiformia</taxon>
        <taxon>Chrysomeloidea</taxon>
        <taxon>Chrysomelidae</taxon>
        <taxon>Chrysomelinae</taxon>
        <taxon>Chrysomelini</taxon>
        <taxon>Phaedon</taxon>
    </lineage>
</organism>
<comment type="similarity">
    <text evidence="2 9">Belongs to the peptidase M14 family.</text>
</comment>
<accession>A0A9N9S9R5</accession>
<evidence type="ECO:0000256" key="12">
    <source>
        <dbReference type="SAM" id="SignalP"/>
    </source>
</evidence>
<dbReference type="InterPro" id="IPR057247">
    <property type="entry name" value="CARBOXYPEPT_ZN_2"/>
</dbReference>
<dbReference type="InterPro" id="IPR008969">
    <property type="entry name" value="CarboxyPept-like_regulatory"/>
</dbReference>
<dbReference type="GO" id="GO:0004181">
    <property type="term" value="F:metallocarboxypeptidase activity"/>
    <property type="evidence" value="ECO:0007669"/>
    <property type="project" value="InterPro"/>
</dbReference>
<dbReference type="EMBL" id="OU896717">
    <property type="protein sequence ID" value="CAG9814957.1"/>
    <property type="molecule type" value="Genomic_DNA"/>
</dbReference>
<dbReference type="SUPFAM" id="SSF49464">
    <property type="entry name" value="Carboxypeptidase regulatory domain-like"/>
    <property type="match status" value="4"/>
</dbReference>
<evidence type="ECO:0000256" key="7">
    <source>
        <dbReference type="ARBA" id="ARBA00022833"/>
    </source>
</evidence>
<reference evidence="14" key="2">
    <citation type="submission" date="2022-10" db="EMBL/GenBank/DDBJ databases">
        <authorList>
            <consortium name="ENA_rothamsted_submissions"/>
            <consortium name="culmorum"/>
            <person name="King R."/>
        </authorList>
    </citation>
    <scope>NUCLEOTIDE SEQUENCE</scope>
</reference>
<evidence type="ECO:0000256" key="9">
    <source>
        <dbReference type="PROSITE-ProRule" id="PRU01379"/>
    </source>
</evidence>
<dbReference type="CDD" id="cd03868">
    <property type="entry name" value="M14_CPD_I"/>
    <property type="match status" value="1"/>
</dbReference>
<dbReference type="InterPro" id="IPR050753">
    <property type="entry name" value="Peptidase_M14_domain"/>
</dbReference>
<evidence type="ECO:0000313" key="15">
    <source>
        <dbReference type="Proteomes" id="UP001153737"/>
    </source>
</evidence>
<evidence type="ECO:0000313" key="14">
    <source>
        <dbReference type="EMBL" id="CAG9814957.1"/>
    </source>
</evidence>
<dbReference type="InterPro" id="IPR057246">
    <property type="entry name" value="CARBOXYPEPT_ZN_1"/>
</dbReference>
<keyword evidence="8" id="KW-0325">Glycoprotein</keyword>
<feature type="active site" description="Proton donor/acceptor" evidence="9">
    <location>
        <position position="300"/>
    </location>
</feature>
<dbReference type="PANTHER" id="PTHR11532">
    <property type="entry name" value="PROTEASE M14 CARBOXYPEPTIDASE"/>
    <property type="match status" value="1"/>
</dbReference>
<dbReference type="OrthoDB" id="10249045at2759"/>
<protein>
    <recommendedName>
        <fullName evidence="13">Peptidase M14 domain-containing protein</fullName>
    </recommendedName>
</protein>
<dbReference type="GO" id="GO:0006518">
    <property type="term" value="P:peptide metabolic process"/>
    <property type="evidence" value="ECO:0007669"/>
    <property type="project" value="TreeGrafter"/>
</dbReference>
<evidence type="ECO:0000256" key="11">
    <source>
        <dbReference type="SAM" id="Phobius"/>
    </source>
</evidence>
<feature type="signal peptide" evidence="12">
    <location>
        <begin position="1"/>
        <end position="18"/>
    </location>
</feature>
<gene>
    <name evidence="14" type="ORF">PHAECO_LOCUS2485</name>
</gene>
<dbReference type="GO" id="GO:0016485">
    <property type="term" value="P:protein processing"/>
    <property type="evidence" value="ECO:0007669"/>
    <property type="project" value="TreeGrafter"/>
</dbReference>
<dbReference type="SMART" id="SM00631">
    <property type="entry name" value="Zn_pept"/>
    <property type="match status" value="2"/>
</dbReference>
<feature type="chain" id="PRO_5040178162" description="Peptidase M14 domain-containing protein" evidence="12">
    <location>
        <begin position="19"/>
        <end position="1468"/>
    </location>
</feature>
<dbReference type="CDD" id="cd11308">
    <property type="entry name" value="Peptidase_M14NE-CP-C_like"/>
    <property type="match status" value="3"/>
</dbReference>
<dbReference type="FunFam" id="3.40.630.10:FF:000020">
    <property type="entry name" value="Carboxypeptidase D"/>
    <property type="match status" value="2"/>
</dbReference>
<dbReference type="SUPFAM" id="SSF53187">
    <property type="entry name" value="Zn-dependent exopeptidases"/>
    <property type="match status" value="3"/>
</dbReference>
<keyword evidence="11" id="KW-0472">Membrane</keyword>
<dbReference type="CDD" id="cd03858">
    <property type="entry name" value="M14_CP_N-E_like"/>
    <property type="match status" value="1"/>
</dbReference>
<evidence type="ECO:0000256" key="10">
    <source>
        <dbReference type="SAM" id="MobiDB-lite"/>
    </source>
</evidence>
<keyword evidence="12" id="KW-0732">Signal</keyword>
<evidence type="ECO:0000256" key="4">
    <source>
        <dbReference type="ARBA" id="ARBA00022670"/>
    </source>
</evidence>
<dbReference type="PRINTS" id="PR00765">
    <property type="entry name" value="CRBOXYPTASEA"/>
</dbReference>
<keyword evidence="7" id="KW-0862">Zinc</keyword>
<dbReference type="Proteomes" id="UP001153737">
    <property type="component" value="Chromosome 11"/>
</dbReference>
<dbReference type="Gene3D" id="2.60.40.1120">
    <property type="entry name" value="Carboxypeptidase-like, regulatory domain"/>
    <property type="match status" value="4"/>
</dbReference>
<evidence type="ECO:0000256" key="8">
    <source>
        <dbReference type="ARBA" id="ARBA00023180"/>
    </source>
</evidence>
<dbReference type="PROSITE" id="PS52035">
    <property type="entry name" value="PEPTIDASE_M14"/>
    <property type="match status" value="2"/>
</dbReference>
<dbReference type="InterPro" id="IPR000834">
    <property type="entry name" value="Peptidase_M14"/>
</dbReference>
<sequence length="1468" mass="165564">MFPKAIFLVCVILNLSHSLHIRSVEYESFLENPRYQNYDELTNLLKKLESEHPSLVKLISVGKSVKNRELWALEINSNVQNRSLLTPMFKFVGNMHGDETVGRQLMIYLALYLIHNYGKLDRVTQLVNNTDIFLMPSMNPDGYENSVEGNCESKDQYVGRENENHVDLNRDFPDQFDSSRAGTILAGRQPETIAMMTWIISRPFVLSGNLHGGAVVASYPFDDSNSKRQCCKESRSPDDNLFKKLATIYAQANPIMKTGKACREDNFDQGITNGAFWYEVRGGMQDFNYVHSNCFEVTFELTCCKFPKADLLPEEWRNNKESMLRFMEAAQWGVKGVVRNERGEAVLDADVVVGGIAHNVTTSNRGEYWRLLLPGKYEIYATAYGYLPSEKVIVFVEEGKTSRQDFTLKLQPVVQGAYEVSETVNTSTYDKNGFVIKDNFNFKHHHYEEMIAYMIHFNKLYPNITRINSIGKSVQKRELLVFVIGSTPDKHVPGKPEFKYVANMHGNEVVGKELLLYLIKYLCERYGTDDRVTRLLKTTRIHLLPSMNPDGYEMSKEGDQSSLRGRNNANDFDLNRNFPDQYGVNKFNRVIQPETQAVMDWTLSQPFVLSANLHNGALVANYPYDDTPDGKIEENLAPDDQVFKYLAHTYANAHRTMHNGIPCPMFPNEIFRGGITNGAEWYSVTGGMQDWNYLAAGCMELTLEVGCYKYPLAKDLSDYWNDNKEALISYIEQVTDQVEIYLAVSSGRMPVLCHIKTVHKGVSGYVTSTIGYRIELAEIIVEGNKHAVKSAKHGDYWRILLPGKYNMTVAARGYESYTSEIVIPESGYLEYNVTLMKDDPLHWASAYDFGIGENQYKPQYHTSQEINSILSSMENKYPDAAAFQGGDNLVSMAIRSLKITDKVEADDEKKFHVAVMGNLFATQPIGREIGIYLARHLLEGFRIGDFKVMKILTNTVIHIIPVIDKAFEQIWGDYEKIVLGNEKPNKFLCNNITADFKQVGDQLISSSGKIGGHQDMKMIVNAFKHLLLEEKFDLMLNIEGGGSGILYPSTKNVVDPYKVIAESYNSELKMSQSCSMSNKGTDSILTDYLYHEYNTAVLTAKVSCCEYPAVGNIPYIWRDILAPLMRVLASTLTGVEGVVKNNLGEPMLNASVTVSGIDQPYEVTKKIAHFKLMLPPGNYNLEISCHDYQTKVIHISVTEGNLLSLDVVLEANDFGLEVYPGTIVKTDPEIIVTNDDSMHKPFAGDIPTGIRGYIQDYSGHPIPTATITVLEKNVTVFSDKSGKYGVQLPPGDYTIKVKASGYHPNVKLVTLNKINQFPKVVMVQLKKDTNFFGVPRLAFVLLTGFICAGALGLGTVCYMTCKRKSEYGLVSQHSFYEDYEYDFKNDSKEKELFRTPLGCDVSSNIKGLILSIKNIDFADVKSCVLGKPLTRPYYDDEDEDEDDDNADYQAVDHFSDSDEDVILINGKK</sequence>
<dbReference type="Pfam" id="PF13620">
    <property type="entry name" value="CarboxypepD_reg"/>
    <property type="match status" value="3"/>
</dbReference>
<keyword evidence="15" id="KW-1185">Reference proteome</keyword>
<dbReference type="GO" id="GO:0005615">
    <property type="term" value="C:extracellular space"/>
    <property type="evidence" value="ECO:0007669"/>
    <property type="project" value="TreeGrafter"/>
</dbReference>
<dbReference type="Gene3D" id="3.40.630.10">
    <property type="entry name" value="Zn peptidases"/>
    <property type="match status" value="3"/>
</dbReference>
<evidence type="ECO:0000259" key="13">
    <source>
        <dbReference type="PROSITE" id="PS52035"/>
    </source>
</evidence>
<evidence type="ECO:0000256" key="1">
    <source>
        <dbReference type="ARBA" id="ARBA00001947"/>
    </source>
</evidence>
<keyword evidence="11" id="KW-0812">Transmembrane</keyword>
<dbReference type="PROSITE" id="PS00133">
    <property type="entry name" value="CARBOXYPEPT_ZN_2"/>
    <property type="match status" value="1"/>
</dbReference>
<keyword evidence="11" id="KW-1133">Transmembrane helix</keyword>
<keyword evidence="4" id="KW-0645">Protease</keyword>
<keyword evidence="3" id="KW-0121">Carboxypeptidase</keyword>
<keyword evidence="5" id="KW-0479">Metal-binding</keyword>
<feature type="region of interest" description="Disordered" evidence="10">
    <location>
        <begin position="547"/>
        <end position="567"/>
    </location>
</feature>
<feature type="domain" description="Peptidase M14" evidence="13">
    <location>
        <begin position="443"/>
        <end position="734"/>
    </location>
</feature>
<reference evidence="14" key="1">
    <citation type="submission" date="2022-01" db="EMBL/GenBank/DDBJ databases">
        <authorList>
            <person name="King R."/>
        </authorList>
    </citation>
    <scope>NUCLEOTIDE SEQUENCE</scope>
</reference>
<comment type="cofactor">
    <cofactor evidence="1">
        <name>Zn(2+)</name>
        <dbReference type="ChEBI" id="CHEBI:29105"/>
    </cofactor>
</comment>
<name>A0A9N9S9R5_PHACE</name>
<dbReference type="PROSITE" id="PS00132">
    <property type="entry name" value="CARBOXYPEPT_ZN_1"/>
    <property type="match status" value="2"/>
</dbReference>
<proteinExistence type="inferred from homology"/>
<dbReference type="Pfam" id="PF00246">
    <property type="entry name" value="Peptidase_M14"/>
    <property type="match status" value="3"/>
</dbReference>
<feature type="domain" description="Peptidase M14" evidence="13">
    <location>
        <begin position="34"/>
        <end position="330"/>
    </location>
</feature>
<evidence type="ECO:0000256" key="2">
    <source>
        <dbReference type="ARBA" id="ARBA00005988"/>
    </source>
</evidence>
<feature type="transmembrane region" description="Helical" evidence="11">
    <location>
        <begin position="1337"/>
        <end position="1359"/>
    </location>
</feature>
<dbReference type="GO" id="GO:0008270">
    <property type="term" value="F:zinc ion binding"/>
    <property type="evidence" value="ECO:0007669"/>
    <property type="project" value="InterPro"/>
</dbReference>
<feature type="active site" description="Proton donor/acceptor" evidence="9">
    <location>
        <position position="704"/>
    </location>
</feature>